<comment type="similarity">
    <text evidence="1">Belongs to the metallo-dependent hydrolases superfamily.</text>
</comment>
<dbReference type="InterPro" id="IPR006680">
    <property type="entry name" value="Amidohydro-rel"/>
</dbReference>
<reference evidence="3 4" key="1">
    <citation type="submission" date="2018-12" db="EMBL/GenBank/DDBJ databases">
        <title>The Draft Genome Sequence of the Soil Bacterium Pedobacter tournemirensis R1.</title>
        <authorList>
            <person name="He J."/>
        </authorList>
    </citation>
    <scope>NUCLEOTIDE SEQUENCE [LARGE SCALE GENOMIC DNA]</scope>
    <source>
        <strain evidence="3 4">R1</strain>
    </source>
</reference>
<evidence type="ECO:0000259" key="2">
    <source>
        <dbReference type="Pfam" id="PF04909"/>
    </source>
</evidence>
<comment type="caution">
    <text evidence="3">The sequence shown here is derived from an EMBL/GenBank/DDBJ whole genome shotgun (WGS) entry which is preliminary data.</text>
</comment>
<dbReference type="GO" id="GO:0016787">
    <property type="term" value="F:hydrolase activity"/>
    <property type="evidence" value="ECO:0007669"/>
    <property type="project" value="UniProtKB-KW"/>
</dbReference>
<dbReference type="Proteomes" id="UP000290848">
    <property type="component" value="Unassembled WGS sequence"/>
</dbReference>
<dbReference type="AlphaFoldDB" id="A0A4Q0M2S7"/>
<dbReference type="InterPro" id="IPR032466">
    <property type="entry name" value="Metal_Hydrolase"/>
</dbReference>
<evidence type="ECO:0000256" key="1">
    <source>
        <dbReference type="ARBA" id="ARBA00038310"/>
    </source>
</evidence>
<dbReference type="Gene3D" id="3.20.20.140">
    <property type="entry name" value="Metal-dependent hydrolases"/>
    <property type="match status" value="1"/>
</dbReference>
<keyword evidence="3" id="KW-0378">Hydrolase</keyword>
<sequence>MQRIDAHQHFWRFDPVRDSWITDDMSVIQRDFLPADLLPVLQAHQMDGCIAVQSDQSEDHNNFLLELAASNSFIKGIVGWVDLQSAEIEKSLEYYRRHEKIKGFRHVLQGETDRALMLTPQFKRGIEALQKYGYSYDILIYPDQLQYAAALADAFPNQKFVLDHIAKPLIKDKLIEEWAGDIKRLALCPNVYCKASGMVTEADWYNWKYEDFVPYLDVVFEAFGSKRIMFGSDWPVCNVAGAYDKMIDIVHTYTSSLTHTEQELFWGGNAAEFYSLG</sequence>
<proteinExistence type="inferred from homology"/>
<dbReference type="InterPro" id="IPR052350">
    <property type="entry name" value="Metallo-dep_Lactonases"/>
</dbReference>
<dbReference type="Pfam" id="PF04909">
    <property type="entry name" value="Amidohydro_2"/>
    <property type="match status" value="1"/>
</dbReference>
<gene>
    <name evidence="3" type="ORF">EKH83_20675</name>
</gene>
<organism evidence="3 4">
    <name type="scientific">Arcticibacter tournemirensis</name>
    <dbReference type="NCBI Taxonomy" id="699437"/>
    <lineage>
        <taxon>Bacteria</taxon>
        <taxon>Pseudomonadati</taxon>
        <taxon>Bacteroidota</taxon>
        <taxon>Sphingobacteriia</taxon>
        <taxon>Sphingobacteriales</taxon>
        <taxon>Sphingobacteriaceae</taxon>
        <taxon>Arcticibacter</taxon>
    </lineage>
</organism>
<dbReference type="RefSeq" id="WP_128771370.1">
    <property type="nucleotide sequence ID" value="NZ_RXOC01000020.1"/>
</dbReference>
<dbReference type="EMBL" id="RXOC01000020">
    <property type="protein sequence ID" value="RXF67187.1"/>
    <property type="molecule type" value="Genomic_DNA"/>
</dbReference>
<dbReference type="PANTHER" id="PTHR43569">
    <property type="entry name" value="AMIDOHYDROLASE"/>
    <property type="match status" value="1"/>
</dbReference>
<dbReference type="PANTHER" id="PTHR43569:SF2">
    <property type="entry name" value="AMIDOHYDROLASE-RELATED DOMAIN-CONTAINING PROTEIN"/>
    <property type="match status" value="1"/>
</dbReference>
<protein>
    <submittedName>
        <fullName evidence="3">Amidohydrolase</fullName>
    </submittedName>
</protein>
<dbReference type="SUPFAM" id="SSF51556">
    <property type="entry name" value="Metallo-dependent hydrolases"/>
    <property type="match status" value="1"/>
</dbReference>
<evidence type="ECO:0000313" key="3">
    <source>
        <dbReference type="EMBL" id="RXF67187.1"/>
    </source>
</evidence>
<name>A0A4Q0M2S7_9SPHI</name>
<feature type="domain" description="Amidohydrolase-related" evidence="2">
    <location>
        <begin position="4"/>
        <end position="275"/>
    </location>
</feature>
<evidence type="ECO:0000313" key="4">
    <source>
        <dbReference type="Proteomes" id="UP000290848"/>
    </source>
</evidence>
<accession>A0A4Q0M2S7</accession>